<evidence type="ECO:0000313" key="2">
    <source>
        <dbReference type="EMBL" id="AYV85764.1"/>
    </source>
</evidence>
<organism evidence="2">
    <name type="scientific">Satyrvirus sp</name>
    <dbReference type="NCBI Taxonomy" id="2487771"/>
    <lineage>
        <taxon>Viruses</taxon>
        <taxon>Varidnaviria</taxon>
        <taxon>Bamfordvirae</taxon>
        <taxon>Nucleocytoviricota</taxon>
        <taxon>Megaviricetes</taxon>
        <taxon>Imitervirales</taxon>
        <taxon>Mimiviridae</taxon>
        <taxon>Megamimivirinae</taxon>
    </lineage>
</organism>
<dbReference type="SUPFAM" id="SSF47095">
    <property type="entry name" value="HMG-box"/>
    <property type="match status" value="1"/>
</dbReference>
<feature type="compositionally biased region" description="Basic residues" evidence="1">
    <location>
        <begin position="72"/>
        <end position="111"/>
    </location>
</feature>
<feature type="region of interest" description="Disordered" evidence="1">
    <location>
        <begin position="64"/>
        <end position="111"/>
    </location>
</feature>
<evidence type="ECO:0000256" key="1">
    <source>
        <dbReference type="SAM" id="MobiDB-lite"/>
    </source>
</evidence>
<feature type="non-terminal residue" evidence="2">
    <location>
        <position position="111"/>
    </location>
</feature>
<protein>
    <submittedName>
        <fullName evidence="2">Uncharacterized protein</fullName>
    </submittedName>
</protein>
<gene>
    <name evidence="2" type="ORF">Satyrvirus38_1</name>
</gene>
<name>A0A3G5AGP1_9VIRU</name>
<dbReference type="InterPro" id="IPR036910">
    <property type="entry name" value="HMG_box_dom_sf"/>
</dbReference>
<feature type="compositionally biased region" description="Basic residues" evidence="1">
    <location>
        <begin position="1"/>
        <end position="12"/>
    </location>
</feature>
<accession>A0A3G5AGP1</accession>
<feature type="region of interest" description="Disordered" evidence="1">
    <location>
        <begin position="1"/>
        <end position="20"/>
    </location>
</feature>
<proteinExistence type="predicted"/>
<sequence length="111" mass="12242">MATDRSKKKKTSSSKVSAYRNFVSKQIKKLRNDQPNLPNTKYMVLAAKAWKRYKKDHNISTQAVVPKLASKSAKKSTKKSTSKSAKKSTSKSAKKSTSKSAKKSTSKSASK</sequence>
<reference evidence="2" key="1">
    <citation type="submission" date="2018-10" db="EMBL/GenBank/DDBJ databases">
        <title>Hidden diversity of soil giant viruses.</title>
        <authorList>
            <person name="Schulz F."/>
            <person name="Alteio L."/>
            <person name="Goudeau D."/>
            <person name="Ryan E.M."/>
            <person name="Malmstrom R.R."/>
            <person name="Blanchard J."/>
            <person name="Woyke T."/>
        </authorList>
    </citation>
    <scope>NUCLEOTIDE SEQUENCE</scope>
    <source>
        <strain evidence="2">SAV1</strain>
    </source>
</reference>
<dbReference type="EMBL" id="MK072474">
    <property type="protein sequence ID" value="AYV85764.1"/>
    <property type="molecule type" value="Genomic_DNA"/>
</dbReference>